<dbReference type="KEGG" id="lab:LA76x_0995"/>
<sequence>MRCGRRRCRHSSSGRLRDWAGRTGRGLLRCSRAGRGSARCRLPDGLDEKPATARRCLGGIAGCSGGSVVCCGSFAGWTSAGTVRAVGEGSSDGAALPWRHRRLSRRIGGLLQVVRGLDKRRNGSGRWMGWPGGCLFSGSRGAACPNRTDDRSLTRRVLYQLS</sequence>
<reference evidence="1 2" key="1">
    <citation type="journal article" date="2015" name="BMC Genomics">
        <title>Comparative genomics and metabolic profiling of the genus Lysobacter.</title>
        <authorList>
            <person name="de Bruijn I."/>
            <person name="Cheng X."/>
            <person name="de Jager V."/>
            <person name="Exposito R.G."/>
            <person name="Watrous J."/>
            <person name="Patel N."/>
            <person name="Postma J."/>
            <person name="Dorrestein P.C."/>
            <person name="Kobayashi D."/>
            <person name="Raaijmakers J.M."/>
        </authorList>
    </citation>
    <scope>NUCLEOTIDE SEQUENCE [LARGE SCALE GENOMIC DNA]</scope>
    <source>
        <strain evidence="1 2">76</strain>
    </source>
</reference>
<name>A0A0S2F6K3_LYSAN</name>
<gene>
    <name evidence="1" type="ORF">LA76x_0995</name>
</gene>
<keyword evidence="2" id="KW-1185">Reference proteome</keyword>
<dbReference type="AlphaFoldDB" id="A0A0S2F6K3"/>
<evidence type="ECO:0000313" key="2">
    <source>
        <dbReference type="Proteomes" id="UP000060787"/>
    </source>
</evidence>
<protein>
    <submittedName>
        <fullName evidence="1">Uncharacterized protein</fullName>
    </submittedName>
</protein>
<proteinExistence type="predicted"/>
<dbReference type="EMBL" id="CP011129">
    <property type="protein sequence ID" value="ALN79156.1"/>
    <property type="molecule type" value="Genomic_DNA"/>
</dbReference>
<dbReference type="Proteomes" id="UP000060787">
    <property type="component" value="Chromosome"/>
</dbReference>
<organism evidence="1 2">
    <name type="scientific">Lysobacter antibioticus</name>
    <dbReference type="NCBI Taxonomy" id="84531"/>
    <lineage>
        <taxon>Bacteria</taxon>
        <taxon>Pseudomonadati</taxon>
        <taxon>Pseudomonadota</taxon>
        <taxon>Gammaproteobacteria</taxon>
        <taxon>Lysobacterales</taxon>
        <taxon>Lysobacteraceae</taxon>
        <taxon>Lysobacter</taxon>
    </lineage>
</organism>
<evidence type="ECO:0000313" key="1">
    <source>
        <dbReference type="EMBL" id="ALN79156.1"/>
    </source>
</evidence>
<accession>A0A0S2F6K3</accession>